<dbReference type="InterPro" id="IPR053952">
    <property type="entry name" value="K_trans_C"/>
</dbReference>
<reference evidence="17" key="1">
    <citation type="submission" date="2022-03" db="EMBL/GenBank/DDBJ databases">
        <title>Identification of a novel bacterium isolated from mangrove sediments.</title>
        <authorList>
            <person name="Pan X."/>
        </authorList>
    </citation>
    <scope>NUCLEOTIDE SEQUENCE</scope>
    <source>
        <strain evidence="17">B1949</strain>
    </source>
</reference>
<keyword evidence="3 13" id="KW-0813">Transport</keyword>
<feature type="transmembrane region" description="Helical" evidence="13">
    <location>
        <begin position="205"/>
        <end position="230"/>
    </location>
</feature>
<dbReference type="InterPro" id="IPR003855">
    <property type="entry name" value="K+_transporter"/>
</dbReference>
<comment type="subcellular location">
    <subcellularLocation>
        <location evidence="13">Cell membrane</location>
        <topology evidence="13">Multi-pass membrane protein</topology>
    </subcellularLocation>
    <subcellularLocation>
        <location evidence="1">Membrane</location>
        <topology evidence="1">Multi-pass membrane protein</topology>
    </subcellularLocation>
</comment>
<comment type="caution">
    <text evidence="17">The sequence shown here is derived from an EMBL/GenBank/DDBJ whole genome shotgun (WGS) entry which is preliminary data.</text>
</comment>
<feature type="compositionally biased region" description="Low complexity" evidence="14">
    <location>
        <begin position="8"/>
        <end position="19"/>
    </location>
</feature>
<dbReference type="InterPro" id="IPR053951">
    <property type="entry name" value="K_trans_N"/>
</dbReference>
<keyword evidence="5" id="KW-0997">Cell inner membrane</keyword>
<keyword evidence="4 13" id="KW-1003">Cell membrane</keyword>
<feature type="transmembrane region" description="Helical" evidence="13">
    <location>
        <begin position="373"/>
        <end position="393"/>
    </location>
</feature>
<keyword evidence="7 13" id="KW-0812">Transmembrane</keyword>
<evidence type="ECO:0000256" key="4">
    <source>
        <dbReference type="ARBA" id="ARBA00022475"/>
    </source>
</evidence>
<evidence type="ECO:0000256" key="3">
    <source>
        <dbReference type="ARBA" id="ARBA00022448"/>
    </source>
</evidence>
<comment type="function">
    <text evidence="13">Transport of potassium into the cell. Likely operates as a K(+):H(+) symporter.</text>
</comment>
<evidence type="ECO:0000256" key="12">
    <source>
        <dbReference type="ARBA" id="ARBA00023136"/>
    </source>
</evidence>
<keyword evidence="12 13" id="KW-0472">Membrane</keyword>
<evidence type="ECO:0000256" key="13">
    <source>
        <dbReference type="HAMAP-Rule" id="MF_01522"/>
    </source>
</evidence>
<feature type="transmembrane region" description="Helical" evidence="13">
    <location>
        <begin position="430"/>
        <end position="449"/>
    </location>
</feature>
<feature type="transmembrane region" description="Helical" evidence="13">
    <location>
        <begin position="281"/>
        <end position="305"/>
    </location>
</feature>
<evidence type="ECO:0000313" key="17">
    <source>
        <dbReference type="EMBL" id="MCJ2182549.1"/>
    </source>
</evidence>
<feature type="transmembrane region" description="Helical" evidence="13">
    <location>
        <begin position="399"/>
        <end position="423"/>
    </location>
</feature>
<sequence length="657" mass="70704">MPHQRSEPSPAKPAQATPSSSPPLAPTRAVQTEERSGHGPSGRLGTLALGALGVVFGDIGTSPLYALKESFVGHHPMLVDAPHIFGVLSLIFWTMTMIVTLKYVFLVMRADNEGEGGSMALLALLDRNLARGRWLGLMTMLGVAATALFYGDAIITPAISVLSAVEGLTVVERSLSDLVLPITILILVALFVIQKHGTQRVGTFFGPVMALYFVVLAVLGAHNIVARPGILGALNPWWGWHFFALDPEMAFLALGAVVLAVTGAEALYADMGHFGRKAISLAWLYAAFPCLMLNYLGQGALLLAHPEAIDNPFFLLAPAWARLPLVGLATLATIIASQAVISGAFSITRQAVQLGYLPRLRILHTSPTAEGQVYLPIVNWSLLGFVILLVLAFRSSTNLAAAYGIAVTGTMVITACMLGVLALKVWRWPPVLALGMTALFLVIDCAYFLSNATKLFDGGWFPLLVALVAFTVLSTWSTGRTIVRRSLAGAGIDLDLFIRSTARSARRVPGTAVFLSATTSGVPAALMHNIKHNKVLHERVIILTVATLPTPHLAGEARITITDHGDGFYRILLRHGFLEEVDIPARLQSIASCGSPIGGMTTSYFLSRQTLIPSEKPGMAIWRERLFAWMTRNAATPMEFFNLPPNRVVELGSQLEI</sequence>
<evidence type="ECO:0000259" key="15">
    <source>
        <dbReference type="Pfam" id="PF02705"/>
    </source>
</evidence>
<evidence type="ECO:0000256" key="7">
    <source>
        <dbReference type="ARBA" id="ARBA00022692"/>
    </source>
</evidence>
<dbReference type="RefSeq" id="WP_244018592.1">
    <property type="nucleotide sequence ID" value="NZ_JALHLF010000019.1"/>
</dbReference>
<organism evidence="17 18">
    <name type="scientific">Novosphingobium organovorum</name>
    <dbReference type="NCBI Taxonomy" id="2930092"/>
    <lineage>
        <taxon>Bacteria</taxon>
        <taxon>Pseudomonadati</taxon>
        <taxon>Pseudomonadota</taxon>
        <taxon>Alphaproteobacteria</taxon>
        <taxon>Sphingomonadales</taxon>
        <taxon>Sphingomonadaceae</taxon>
        <taxon>Novosphingobium</taxon>
    </lineage>
</organism>
<feature type="transmembrane region" description="Helical" evidence="13">
    <location>
        <begin position="325"/>
        <end position="352"/>
    </location>
</feature>
<name>A0ABT0BCM1_9SPHN</name>
<feature type="region of interest" description="Disordered" evidence="14">
    <location>
        <begin position="1"/>
        <end position="42"/>
    </location>
</feature>
<feature type="domain" description="K+ potassium transporter integral membrane" evidence="15">
    <location>
        <begin position="47"/>
        <end position="498"/>
    </location>
</feature>
<dbReference type="PANTHER" id="PTHR30540:SF79">
    <property type="entry name" value="LOW AFFINITY POTASSIUM TRANSPORT SYSTEM PROTEIN KUP"/>
    <property type="match status" value="1"/>
</dbReference>
<protein>
    <recommendedName>
        <fullName evidence="13">Probable potassium transport system protein Kup</fullName>
    </recommendedName>
</protein>
<dbReference type="HAMAP" id="MF_01522">
    <property type="entry name" value="Kup"/>
    <property type="match status" value="1"/>
</dbReference>
<dbReference type="Pfam" id="PF22776">
    <property type="entry name" value="K_trans_C"/>
    <property type="match status" value="1"/>
</dbReference>
<evidence type="ECO:0000313" key="18">
    <source>
        <dbReference type="Proteomes" id="UP001162881"/>
    </source>
</evidence>
<dbReference type="Pfam" id="PF02705">
    <property type="entry name" value="K_trans"/>
    <property type="match status" value="1"/>
</dbReference>
<feature type="transmembrane region" description="Helical" evidence="13">
    <location>
        <begin position="134"/>
        <end position="155"/>
    </location>
</feature>
<evidence type="ECO:0000256" key="2">
    <source>
        <dbReference type="ARBA" id="ARBA00007019"/>
    </source>
</evidence>
<evidence type="ECO:0000256" key="6">
    <source>
        <dbReference type="ARBA" id="ARBA00022538"/>
    </source>
</evidence>
<feature type="domain" description="K+ potassium transporter C-terminal" evidence="16">
    <location>
        <begin position="509"/>
        <end position="657"/>
    </location>
</feature>
<evidence type="ECO:0000256" key="8">
    <source>
        <dbReference type="ARBA" id="ARBA00022847"/>
    </source>
</evidence>
<evidence type="ECO:0000256" key="11">
    <source>
        <dbReference type="ARBA" id="ARBA00023065"/>
    </source>
</evidence>
<dbReference type="EMBL" id="JALHLF010000019">
    <property type="protein sequence ID" value="MCJ2182549.1"/>
    <property type="molecule type" value="Genomic_DNA"/>
</dbReference>
<keyword evidence="9 13" id="KW-0630">Potassium</keyword>
<evidence type="ECO:0000256" key="14">
    <source>
        <dbReference type="SAM" id="MobiDB-lite"/>
    </source>
</evidence>
<feature type="transmembrane region" description="Helical" evidence="13">
    <location>
        <begin position="84"/>
        <end position="105"/>
    </location>
</feature>
<evidence type="ECO:0000256" key="10">
    <source>
        <dbReference type="ARBA" id="ARBA00022989"/>
    </source>
</evidence>
<evidence type="ECO:0000256" key="1">
    <source>
        <dbReference type="ARBA" id="ARBA00004141"/>
    </source>
</evidence>
<gene>
    <name evidence="13" type="primary">kup</name>
    <name evidence="17" type="ORF">MTR62_07570</name>
</gene>
<dbReference type="PANTHER" id="PTHR30540">
    <property type="entry name" value="OSMOTIC STRESS POTASSIUM TRANSPORTER"/>
    <property type="match status" value="1"/>
</dbReference>
<keyword evidence="6 13" id="KW-0633">Potassium transport</keyword>
<feature type="transmembrane region" description="Helical" evidence="13">
    <location>
        <begin position="175"/>
        <end position="193"/>
    </location>
</feature>
<proteinExistence type="inferred from homology"/>
<evidence type="ECO:0000259" key="16">
    <source>
        <dbReference type="Pfam" id="PF22776"/>
    </source>
</evidence>
<keyword evidence="8 13" id="KW-0769">Symport</keyword>
<feature type="transmembrane region" description="Helical" evidence="13">
    <location>
        <begin position="250"/>
        <end position="269"/>
    </location>
</feature>
<evidence type="ECO:0000256" key="5">
    <source>
        <dbReference type="ARBA" id="ARBA00022519"/>
    </source>
</evidence>
<feature type="transmembrane region" description="Helical" evidence="13">
    <location>
        <begin position="461"/>
        <end position="479"/>
    </location>
</feature>
<comment type="similarity">
    <text evidence="2 13">Belongs to the HAK/KUP transporter (TC 2.A.72) family.</text>
</comment>
<dbReference type="Proteomes" id="UP001162881">
    <property type="component" value="Unassembled WGS sequence"/>
</dbReference>
<keyword evidence="11 13" id="KW-0406">Ion transport</keyword>
<accession>A0ABT0BCM1</accession>
<keyword evidence="18" id="KW-1185">Reference proteome</keyword>
<keyword evidence="10 13" id="KW-1133">Transmembrane helix</keyword>
<comment type="catalytic activity">
    <reaction evidence="13">
        <text>K(+)(in) + H(+)(in) = K(+)(out) + H(+)(out)</text>
        <dbReference type="Rhea" id="RHEA:28490"/>
        <dbReference type="ChEBI" id="CHEBI:15378"/>
        <dbReference type="ChEBI" id="CHEBI:29103"/>
    </reaction>
</comment>
<evidence type="ECO:0000256" key="9">
    <source>
        <dbReference type="ARBA" id="ARBA00022958"/>
    </source>
</evidence>
<dbReference type="InterPro" id="IPR023051">
    <property type="entry name" value="Kup"/>
</dbReference>